<sequence length="68" mass="7557">MNRGGSSPSAAANYCSVPTAGKCCGSREVWEKQQKEGTRIRRKRSINVDTDNQIVSVKEKNTTTVDRR</sequence>
<dbReference type="Proteomes" id="UP000299084">
    <property type="component" value="Unassembled WGS sequence"/>
</dbReference>
<organism evidence="1 2">
    <name type="scientific">Camelus dromedarius</name>
    <name type="common">Dromedary</name>
    <name type="synonym">Arabian camel</name>
    <dbReference type="NCBI Taxonomy" id="9838"/>
    <lineage>
        <taxon>Eukaryota</taxon>
        <taxon>Metazoa</taxon>
        <taxon>Chordata</taxon>
        <taxon>Craniata</taxon>
        <taxon>Vertebrata</taxon>
        <taxon>Euteleostomi</taxon>
        <taxon>Mammalia</taxon>
        <taxon>Eutheria</taxon>
        <taxon>Laurasiatheria</taxon>
        <taxon>Artiodactyla</taxon>
        <taxon>Tylopoda</taxon>
        <taxon>Camelidae</taxon>
        <taxon>Camelus</taxon>
    </lineage>
</organism>
<evidence type="ECO:0000313" key="1">
    <source>
        <dbReference type="EMBL" id="KAB1272247.1"/>
    </source>
</evidence>
<reference evidence="1 2" key="1">
    <citation type="journal article" date="2019" name="Mol. Ecol. Resour.">
        <title>Improving Illumina assemblies with Hi-C and long reads: an example with the North African dromedary.</title>
        <authorList>
            <person name="Elbers J.P."/>
            <person name="Rogers M.F."/>
            <person name="Perelman P.L."/>
            <person name="Proskuryakova A.A."/>
            <person name="Serdyukova N.A."/>
            <person name="Johnson W.E."/>
            <person name="Horin P."/>
            <person name="Corander J."/>
            <person name="Murphy D."/>
            <person name="Burger P.A."/>
        </authorList>
    </citation>
    <scope>NUCLEOTIDE SEQUENCE [LARGE SCALE GENOMIC DNA]</scope>
    <source>
        <strain evidence="1">Drom800</strain>
        <tissue evidence="1">Blood</tissue>
    </source>
</reference>
<keyword evidence="2" id="KW-1185">Reference proteome</keyword>
<dbReference type="AlphaFoldDB" id="A0A5N4DMF1"/>
<gene>
    <name evidence="1" type="ORF">Cadr_000015444</name>
</gene>
<proteinExistence type="predicted"/>
<name>A0A5N4DMF1_CAMDR</name>
<comment type="caution">
    <text evidence="1">The sequence shown here is derived from an EMBL/GenBank/DDBJ whole genome shotgun (WGS) entry which is preliminary data.</text>
</comment>
<accession>A0A5N4DMF1</accession>
<evidence type="ECO:0000313" key="2">
    <source>
        <dbReference type="Proteomes" id="UP000299084"/>
    </source>
</evidence>
<dbReference type="EMBL" id="JWIN03000010">
    <property type="protein sequence ID" value="KAB1272247.1"/>
    <property type="molecule type" value="Genomic_DNA"/>
</dbReference>
<protein>
    <submittedName>
        <fullName evidence="1">Uncharacterized protein</fullName>
    </submittedName>
</protein>